<evidence type="ECO:0000313" key="9">
    <source>
        <dbReference type="Proteomes" id="UP000240569"/>
    </source>
</evidence>
<feature type="transmembrane region" description="Helical" evidence="6">
    <location>
        <begin position="354"/>
        <end position="375"/>
    </location>
</feature>
<dbReference type="PANTHER" id="PTHR30294">
    <property type="entry name" value="MEMBRANE COMPONENT OF ABC TRANSPORTER YHHJ-RELATED"/>
    <property type="match status" value="1"/>
</dbReference>
<evidence type="ECO:0000256" key="1">
    <source>
        <dbReference type="ARBA" id="ARBA00004651"/>
    </source>
</evidence>
<name>A0A2R6AJ00_9ARCH</name>
<feature type="transmembrane region" description="Helical" evidence="6">
    <location>
        <begin position="381"/>
        <end position="399"/>
    </location>
</feature>
<keyword evidence="2" id="KW-1003">Cell membrane</keyword>
<keyword evidence="3 6" id="KW-0812">Transmembrane</keyword>
<evidence type="ECO:0000259" key="7">
    <source>
        <dbReference type="Pfam" id="PF12698"/>
    </source>
</evidence>
<comment type="subcellular location">
    <subcellularLocation>
        <location evidence="1">Cell membrane</location>
        <topology evidence="1">Multi-pass membrane protein</topology>
    </subcellularLocation>
</comment>
<comment type="caution">
    <text evidence="8">The sequence shown here is derived from an EMBL/GenBank/DDBJ whole genome shotgun (WGS) entry which is preliminary data.</text>
</comment>
<proteinExistence type="predicted"/>
<dbReference type="GO" id="GO:0005886">
    <property type="term" value="C:plasma membrane"/>
    <property type="evidence" value="ECO:0007669"/>
    <property type="project" value="UniProtKB-SubCell"/>
</dbReference>
<evidence type="ECO:0000256" key="2">
    <source>
        <dbReference type="ARBA" id="ARBA00022475"/>
    </source>
</evidence>
<dbReference type="EMBL" id="NEXD01000008">
    <property type="protein sequence ID" value="PSN86336.1"/>
    <property type="molecule type" value="Genomic_DNA"/>
</dbReference>
<dbReference type="GO" id="GO:0140359">
    <property type="term" value="F:ABC-type transporter activity"/>
    <property type="evidence" value="ECO:0007669"/>
    <property type="project" value="InterPro"/>
</dbReference>
<keyword evidence="4 6" id="KW-1133">Transmembrane helix</keyword>
<feature type="transmembrane region" description="Helical" evidence="6">
    <location>
        <begin position="322"/>
        <end position="342"/>
    </location>
</feature>
<evidence type="ECO:0000256" key="5">
    <source>
        <dbReference type="ARBA" id="ARBA00023136"/>
    </source>
</evidence>
<evidence type="ECO:0000256" key="6">
    <source>
        <dbReference type="SAM" id="Phobius"/>
    </source>
</evidence>
<keyword evidence="5 6" id="KW-0472">Membrane</keyword>
<dbReference type="InterPro" id="IPR051449">
    <property type="entry name" value="ABC-2_transporter_component"/>
</dbReference>
<feature type="transmembrane region" description="Helical" evidence="6">
    <location>
        <begin position="21"/>
        <end position="39"/>
    </location>
</feature>
<feature type="transmembrane region" description="Helical" evidence="6">
    <location>
        <begin position="254"/>
        <end position="277"/>
    </location>
</feature>
<evidence type="ECO:0000313" key="8">
    <source>
        <dbReference type="EMBL" id="PSN86336.1"/>
    </source>
</evidence>
<dbReference type="InterPro" id="IPR013525">
    <property type="entry name" value="ABC2_TM"/>
</dbReference>
<dbReference type="AlphaFoldDB" id="A0A2R6AJ00"/>
<feature type="transmembrane region" description="Helical" evidence="6">
    <location>
        <begin position="289"/>
        <end position="316"/>
    </location>
</feature>
<organism evidence="8 9">
    <name type="scientific">Candidatus Marsarchaeota G1 archaeon BE_D</name>
    <dbReference type="NCBI Taxonomy" id="1978156"/>
    <lineage>
        <taxon>Archaea</taxon>
        <taxon>Candidatus Marsarchaeota</taxon>
        <taxon>Candidatus Marsarchaeota group 1</taxon>
    </lineage>
</organism>
<feature type="domain" description="ABC-2 type transporter transmembrane" evidence="7">
    <location>
        <begin position="20"/>
        <end position="399"/>
    </location>
</feature>
<dbReference type="Gene3D" id="3.40.1710.10">
    <property type="entry name" value="abc type-2 transporter like domain"/>
    <property type="match status" value="1"/>
</dbReference>
<sequence length="502" mass="54723">MSTWLVVFKKDLKELFRNRKALLMVTVLPLLLFSAMGVLSNYSLTKTPTVIAVVNEDTGYANTNYGAKLISLIQNLGSSVDVLILNEPNFSLATKLVQNGEANLALEIPSNFSLALNHTALTTSIVLFVKPGDAKSQVANQIVSTALSQISSQVAYERVKRLAGQNATNIINPIRVLVYVPKPTGFFGTTASSPYSGLLPALIVLLSVETNIGLIVDSLVGEKERKTLEMLLLATPSRLGLITGKTLAVSVVSVLSAIATIVGLFLEVSLTFSGLAASITPQSLRVSPLAALLIVLVLALTVGTTQLITAVLSAYATNTKEANASIGIVMSLPLISMYPLLFSSLYSLPQAAQYFMYLLPFTYSYLLLYGILIGPVSLFDLIYAIALIAYLFFLLWLTVKLYGRESVITGGGSTFWFKRPRLPQSSHHNSEDMTFVTGQKRNAKAHFLILLARMNFDHVTIRKLVIKPNLCPSKLYRASPNSCVFKGFKKFRVNAFYDVHHG</sequence>
<dbReference type="Proteomes" id="UP000240569">
    <property type="component" value="Unassembled WGS sequence"/>
</dbReference>
<evidence type="ECO:0000256" key="3">
    <source>
        <dbReference type="ARBA" id="ARBA00022692"/>
    </source>
</evidence>
<accession>A0A2R6AJ00</accession>
<protein>
    <recommendedName>
        <fullName evidence="7">ABC-2 type transporter transmembrane domain-containing protein</fullName>
    </recommendedName>
</protein>
<reference evidence="8 9" key="1">
    <citation type="submission" date="2017-04" db="EMBL/GenBank/DDBJ databases">
        <title>Novel microbial lineages endemic to geothermal iron-oxide mats fill important gaps in the evolutionary history of Archaea.</title>
        <authorList>
            <person name="Jay Z.J."/>
            <person name="Beam J.P."/>
            <person name="Dlakic M."/>
            <person name="Rusch D.B."/>
            <person name="Kozubal M.A."/>
            <person name="Inskeep W.P."/>
        </authorList>
    </citation>
    <scope>NUCLEOTIDE SEQUENCE [LARGE SCALE GENOMIC DNA]</scope>
    <source>
        <strain evidence="8">BE_D</strain>
    </source>
</reference>
<evidence type="ECO:0000256" key="4">
    <source>
        <dbReference type="ARBA" id="ARBA00022989"/>
    </source>
</evidence>
<gene>
    <name evidence="8" type="ORF">B9Q02_02805</name>
</gene>
<dbReference type="Pfam" id="PF12698">
    <property type="entry name" value="ABC2_membrane_3"/>
    <property type="match status" value="1"/>
</dbReference>
<dbReference type="PANTHER" id="PTHR30294:SF29">
    <property type="entry name" value="MULTIDRUG ABC TRANSPORTER PERMEASE YBHS-RELATED"/>
    <property type="match status" value="1"/>
</dbReference>